<accession>A0A9D4GD43</accession>
<sequence>MLIWPCISLLKREQGDEGSADGGSGLGWVPSGGVSSTCMTYLWSNYDERTNAHSST</sequence>
<reference evidence="1" key="2">
    <citation type="submission" date="2020-11" db="EMBL/GenBank/DDBJ databases">
        <authorList>
            <person name="McCartney M.A."/>
            <person name="Auch B."/>
            <person name="Kono T."/>
            <person name="Mallez S."/>
            <person name="Becker A."/>
            <person name="Gohl D.M."/>
            <person name="Silverstein K.A.T."/>
            <person name="Koren S."/>
            <person name="Bechman K.B."/>
            <person name="Herman A."/>
            <person name="Abrahante J.E."/>
            <person name="Garbe J."/>
        </authorList>
    </citation>
    <scope>NUCLEOTIDE SEQUENCE</scope>
    <source>
        <strain evidence="1">Duluth1</strain>
        <tissue evidence="1">Whole animal</tissue>
    </source>
</reference>
<organism evidence="1 2">
    <name type="scientific">Dreissena polymorpha</name>
    <name type="common">Zebra mussel</name>
    <name type="synonym">Mytilus polymorpha</name>
    <dbReference type="NCBI Taxonomy" id="45954"/>
    <lineage>
        <taxon>Eukaryota</taxon>
        <taxon>Metazoa</taxon>
        <taxon>Spiralia</taxon>
        <taxon>Lophotrochozoa</taxon>
        <taxon>Mollusca</taxon>
        <taxon>Bivalvia</taxon>
        <taxon>Autobranchia</taxon>
        <taxon>Heteroconchia</taxon>
        <taxon>Euheterodonta</taxon>
        <taxon>Imparidentia</taxon>
        <taxon>Neoheterodontei</taxon>
        <taxon>Myida</taxon>
        <taxon>Dreissenoidea</taxon>
        <taxon>Dreissenidae</taxon>
        <taxon>Dreissena</taxon>
    </lineage>
</organism>
<dbReference type="Proteomes" id="UP000828390">
    <property type="component" value="Unassembled WGS sequence"/>
</dbReference>
<name>A0A9D4GD43_DREPO</name>
<proteinExistence type="predicted"/>
<reference evidence="1" key="1">
    <citation type="journal article" date="2019" name="bioRxiv">
        <title>The Genome of the Zebra Mussel, Dreissena polymorpha: A Resource for Invasive Species Research.</title>
        <authorList>
            <person name="McCartney M.A."/>
            <person name="Auch B."/>
            <person name="Kono T."/>
            <person name="Mallez S."/>
            <person name="Zhang Y."/>
            <person name="Obille A."/>
            <person name="Becker A."/>
            <person name="Abrahante J.E."/>
            <person name="Garbe J."/>
            <person name="Badalamenti J.P."/>
            <person name="Herman A."/>
            <person name="Mangelson H."/>
            <person name="Liachko I."/>
            <person name="Sullivan S."/>
            <person name="Sone E.D."/>
            <person name="Koren S."/>
            <person name="Silverstein K.A.T."/>
            <person name="Beckman K.B."/>
            <person name="Gohl D.M."/>
        </authorList>
    </citation>
    <scope>NUCLEOTIDE SEQUENCE</scope>
    <source>
        <strain evidence="1">Duluth1</strain>
        <tissue evidence="1">Whole animal</tissue>
    </source>
</reference>
<dbReference type="EMBL" id="JAIWYP010000006">
    <property type="protein sequence ID" value="KAH3815071.1"/>
    <property type="molecule type" value="Genomic_DNA"/>
</dbReference>
<evidence type="ECO:0000313" key="2">
    <source>
        <dbReference type="Proteomes" id="UP000828390"/>
    </source>
</evidence>
<dbReference type="AlphaFoldDB" id="A0A9D4GD43"/>
<keyword evidence="2" id="KW-1185">Reference proteome</keyword>
<gene>
    <name evidence="1" type="ORF">DPMN_143590</name>
</gene>
<protein>
    <submittedName>
        <fullName evidence="1">Uncharacterized protein</fullName>
    </submittedName>
</protein>
<comment type="caution">
    <text evidence="1">The sequence shown here is derived from an EMBL/GenBank/DDBJ whole genome shotgun (WGS) entry which is preliminary data.</text>
</comment>
<evidence type="ECO:0000313" key="1">
    <source>
        <dbReference type="EMBL" id="KAH3815071.1"/>
    </source>
</evidence>